<feature type="transmembrane region" description="Helical" evidence="8">
    <location>
        <begin position="230"/>
        <end position="248"/>
    </location>
</feature>
<gene>
    <name evidence="9" type="ORF">J2S42_002675</name>
</gene>
<accession>A0AAE3VY53</accession>
<feature type="transmembrane region" description="Helical" evidence="8">
    <location>
        <begin position="335"/>
        <end position="352"/>
    </location>
</feature>
<organism evidence="9 10">
    <name type="scientific">Catenuloplanes indicus</name>
    <dbReference type="NCBI Taxonomy" id="137267"/>
    <lineage>
        <taxon>Bacteria</taxon>
        <taxon>Bacillati</taxon>
        <taxon>Actinomycetota</taxon>
        <taxon>Actinomycetes</taxon>
        <taxon>Micromonosporales</taxon>
        <taxon>Micromonosporaceae</taxon>
        <taxon>Catenuloplanes</taxon>
    </lineage>
</organism>
<reference evidence="9 10" key="1">
    <citation type="submission" date="2023-07" db="EMBL/GenBank/DDBJ databases">
        <title>Sequencing the genomes of 1000 actinobacteria strains.</title>
        <authorList>
            <person name="Klenk H.-P."/>
        </authorList>
    </citation>
    <scope>NUCLEOTIDE SEQUENCE [LARGE SCALE GENOMIC DNA]</scope>
    <source>
        <strain evidence="9 10">DSM 44709</strain>
    </source>
</reference>
<keyword evidence="6 8" id="KW-0472">Membrane</keyword>
<comment type="caution">
    <text evidence="9">The sequence shown here is derived from an EMBL/GenBank/DDBJ whole genome shotgun (WGS) entry which is preliminary data.</text>
</comment>
<evidence type="ECO:0000256" key="8">
    <source>
        <dbReference type="SAM" id="Phobius"/>
    </source>
</evidence>
<comment type="subcellular location">
    <subcellularLocation>
        <location evidence="1">Membrane</location>
        <topology evidence="1">Multi-pass membrane protein</topology>
    </subcellularLocation>
</comment>
<dbReference type="InterPro" id="IPR049829">
    <property type="entry name" value="MptA/B-like"/>
</dbReference>
<evidence type="ECO:0000256" key="3">
    <source>
        <dbReference type="ARBA" id="ARBA00022679"/>
    </source>
</evidence>
<evidence type="ECO:0000256" key="2">
    <source>
        <dbReference type="ARBA" id="ARBA00022676"/>
    </source>
</evidence>
<feature type="transmembrane region" description="Helical" evidence="8">
    <location>
        <begin position="394"/>
        <end position="415"/>
    </location>
</feature>
<keyword evidence="4 8" id="KW-0812">Transmembrane</keyword>
<feature type="transmembrane region" description="Helical" evidence="8">
    <location>
        <begin position="181"/>
        <end position="199"/>
    </location>
</feature>
<evidence type="ECO:0000313" key="9">
    <source>
        <dbReference type="EMBL" id="MDQ0366006.1"/>
    </source>
</evidence>
<keyword evidence="2 9" id="KW-0328">Glycosyltransferase</keyword>
<evidence type="ECO:0000256" key="4">
    <source>
        <dbReference type="ARBA" id="ARBA00022692"/>
    </source>
</evidence>
<dbReference type="EC" id="2.4.1.-" evidence="9"/>
<feature type="transmembrane region" description="Helical" evidence="8">
    <location>
        <begin position="84"/>
        <end position="103"/>
    </location>
</feature>
<dbReference type="Proteomes" id="UP001240236">
    <property type="component" value="Unassembled WGS sequence"/>
</dbReference>
<sequence length="502" mass="52561">MTIAPPAVKKPLALLTVARWSGFAGAVMLGVAAYLGGALPVPQPAWVSPRTIWLSENGPASVILYFAGLILVLLAWWRARAGDLTVRWVAVTAALWSLPLLVAPPLASRDVYPYSCQGEIFAAGIDPYRNGVAALPCEWLDLVTPMWRETPAPYGAVFMAVAGLVAHLTGTLWASLAGFRAAAVLGLVLAAVSLPALARRAGADPARTLWFGLATPLVGVHLLSGSHNDALMLGLFLAGLAVTPHPATARDAGWWLRLAAAGALIGLSVGVKGTALVVLPFAALLAIGAPFRWRALWPVAAVLTGGAVAALAGTTLAAGLDFGWLAALSSTGDSVVWQSPPTAAGLTIEWLIRMVGIKSKVYGFFRVVALVLLVPVLVAIWWRARRDQTDATVLHHAGLALAATLALSPVVNIWYMTWPIALLAIAAASGRGLLGITFVTVGGLFLIMPDGTGLAYFTRIPGAPLMLAFSIWFVVRLVRRLREERRPDPTGGTGPASPAATA</sequence>
<dbReference type="NCBIfam" id="NF038066">
    <property type="entry name" value="MptB"/>
    <property type="match status" value="1"/>
</dbReference>
<feature type="transmembrane region" description="Helical" evidence="8">
    <location>
        <begin position="205"/>
        <end position="223"/>
    </location>
</feature>
<proteinExistence type="inferred from homology"/>
<keyword evidence="5 8" id="KW-1133">Transmembrane helix</keyword>
<evidence type="ECO:0000313" key="10">
    <source>
        <dbReference type="Proteomes" id="UP001240236"/>
    </source>
</evidence>
<dbReference type="GO" id="GO:0016757">
    <property type="term" value="F:glycosyltransferase activity"/>
    <property type="evidence" value="ECO:0007669"/>
    <property type="project" value="UniProtKB-KW"/>
</dbReference>
<feature type="transmembrane region" description="Helical" evidence="8">
    <location>
        <begin position="364"/>
        <end position="382"/>
    </location>
</feature>
<comment type="similarity">
    <text evidence="7">Belongs to the MptA/B family.</text>
</comment>
<name>A0AAE3VY53_9ACTN</name>
<protein>
    <submittedName>
        <fullName evidence="9">Alpha-1,6-mannosyltransferase</fullName>
        <ecNumber evidence="9">2.4.1.-</ecNumber>
    </submittedName>
</protein>
<dbReference type="RefSeq" id="WP_307239011.1">
    <property type="nucleotide sequence ID" value="NZ_JAUSUZ010000001.1"/>
</dbReference>
<keyword evidence="3 9" id="KW-0808">Transferase</keyword>
<dbReference type="Pfam" id="PF26314">
    <property type="entry name" value="MptA_B_family"/>
    <property type="match status" value="1"/>
</dbReference>
<feature type="transmembrane region" description="Helical" evidence="8">
    <location>
        <begin position="59"/>
        <end position="77"/>
    </location>
</feature>
<feature type="transmembrane region" description="Helical" evidence="8">
    <location>
        <begin position="422"/>
        <end position="448"/>
    </location>
</feature>
<dbReference type="AlphaFoldDB" id="A0AAE3VY53"/>
<dbReference type="GO" id="GO:0016020">
    <property type="term" value="C:membrane"/>
    <property type="evidence" value="ECO:0007669"/>
    <property type="project" value="UniProtKB-SubCell"/>
</dbReference>
<feature type="transmembrane region" description="Helical" evidence="8">
    <location>
        <begin position="12"/>
        <end position="39"/>
    </location>
</feature>
<feature type="transmembrane region" description="Helical" evidence="8">
    <location>
        <begin position="152"/>
        <end position="174"/>
    </location>
</feature>
<dbReference type="EMBL" id="JAUSUZ010000001">
    <property type="protein sequence ID" value="MDQ0366006.1"/>
    <property type="molecule type" value="Genomic_DNA"/>
</dbReference>
<keyword evidence="10" id="KW-1185">Reference proteome</keyword>
<feature type="transmembrane region" description="Helical" evidence="8">
    <location>
        <begin position="454"/>
        <end position="475"/>
    </location>
</feature>
<evidence type="ECO:0000256" key="1">
    <source>
        <dbReference type="ARBA" id="ARBA00004141"/>
    </source>
</evidence>
<evidence type="ECO:0000256" key="5">
    <source>
        <dbReference type="ARBA" id="ARBA00022989"/>
    </source>
</evidence>
<evidence type="ECO:0000256" key="6">
    <source>
        <dbReference type="ARBA" id="ARBA00023136"/>
    </source>
</evidence>
<feature type="transmembrane region" description="Helical" evidence="8">
    <location>
        <begin position="254"/>
        <end position="287"/>
    </location>
</feature>
<evidence type="ECO:0000256" key="7">
    <source>
        <dbReference type="ARBA" id="ARBA00043987"/>
    </source>
</evidence>
<feature type="transmembrane region" description="Helical" evidence="8">
    <location>
        <begin position="299"/>
        <end position="320"/>
    </location>
</feature>